<dbReference type="AlphaFoldDB" id="A0A8T0G4H9"/>
<evidence type="ECO:0000313" key="2">
    <source>
        <dbReference type="Proteomes" id="UP000822688"/>
    </source>
</evidence>
<accession>A0A8T0G4H9</accession>
<keyword evidence="2" id="KW-1185">Reference proteome</keyword>
<protein>
    <submittedName>
        <fullName evidence="1">Uncharacterized protein</fullName>
    </submittedName>
</protein>
<dbReference type="EMBL" id="CM026433">
    <property type="protein sequence ID" value="KAG0553357.1"/>
    <property type="molecule type" value="Genomic_DNA"/>
</dbReference>
<sequence length="166" mass="19062">MLVCEGRTEVAYVLFATPLLDRRSSESTVSRGRNFTPQQREEPDNMFKLSSFRQDFDVMPSDESSEMQLPNTVMYGAWADRCTANRSQERERVGRKCLFIRTRGCSEEGATVLDFREDDTASTGFLCWMIIKSKPMFRKIESLNCKPLTDQEELTTGSSHFGNKRC</sequence>
<reference evidence="1" key="1">
    <citation type="submission" date="2020-06" db="EMBL/GenBank/DDBJ databases">
        <title>WGS assembly of Ceratodon purpureus strain R40.</title>
        <authorList>
            <person name="Carey S.B."/>
            <person name="Jenkins J."/>
            <person name="Shu S."/>
            <person name="Lovell J.T."/>
            <person name="Sreedasyam A."/>
            <person name="Maumus F."/>
            <person name="Tiley G.P."/>
            <person name="Fernandez-Pozo N."/>
            <person name="Barry K."/>
            <person name="Chen C."/>
            <person name="Wang M."/>
            <person name="Lipzen A."/>
            <person name="Daum C."/>
            <person name="Saski C.A."/>
            <person name="Payton A.C."/>
            <person name="Mcbreen J.C."/>
            <person name="Conrad R.E."/>
            <person name="Kollar L.M."/>
            <person name="Olsson S."/>
            <person name="Huttunen S."/>
            <person name="Landis J.B."/>
            <person name="Wickett N.J."/>
            <person name="Johnson M.G."/>
            <person name="Rensing S.A."/>
            <person name="Grimwood J."/>
            <person name="Schmutz J."/>
            <person name="Mcdaniel S.F."/>
        </authorList>
    </citation>
    <scope>NUCLEOTIDE SEQUENCE</scope>
    <source>
        <strain evidence="1">R40</strain>
    </source>
</reference>
<organism evidence="1 2">
    <name type="scientific">Ceratodon purpureus</name>
    <name type="common">Fire moss</name>
    <name type="synonym">Dicranum purpureum</name>
    <dbReference type="NCBI Taxonomy" id="3225"/>
    <lineage>
        <taxon>Eukaryota</taxon>
        <taxon>Viridiplantae</taxon>
        <taxon>Streptophyta</taxon>
        <taxon>Embryophyta</taxon>
        <taxon>Bryophyta</taxon>
        <taxon>Bryophytina</taxon>
        <taxon>Bryopsida</taxon>
        <taxon>Dicranidae</taxon>
        <taxon>Pseudoditrichales</taxon>
        <taxon>Ditrichaceae</taxon>
        <taxon>Ceratodon</taxon>
    </lineage>
</organism>
<comment type="caution">
    <text evidence="1">The sequence shown here is derived from an EMBL/GenBank/DDBJ whole genome shotgun (WGS) entry which is preliminary data.</text>
</comment>
<dbReference type="Proteomes" id="UP000822688">
    <property type="component" value="Chromosome 12"/>
</dbReference>
<gene>
    <name evidence="1" type="ORF">KC19_12G005000</name>
</gene>
<name>A0A8T0G4H9_CERPU</name>
<evidence type="ECO:0000313" key="1">
    <source>
        <dbReference type="EMBL" id="KAG0553357.1"/>
    </source>
</evidence>
<proteinExistence type="predicted"/>